<dbReference type="STRING" id="97359.A0A550BV72"/>
<evidence type="ECO:0000313" key="3">
    <source>
        <dbReference type="Proteomes" id="UP000320762"/>
    </source>
</evidence>
<comment type="caution">
    <text evidence="2">The sequence shown here is derived from an EMBL/GenBank/DDBJ whole genome shotgun (WGS) entry which is preliminary data.</text>
</comment>
<feature type="compositionally biased region" description="Low complexity" evidence="1">
    <location>
        <begin position="173"/>
        <end position="192"/>
    </location>
</feature>
<evidence type="ECO:0000256" key="1">
    <source>
        <dbReference type="SAM" id="MobiDB-lite"/>
    </source>
</evidence>
<dbReference type="AlphaFoldDB" id="A0A550BV72"/>
<feature type="region of interest" description="Disordered" evidence="1">
    <location>
        <begin position="159"/>
        <end position="192"/>
    </location>
</feature>
<feature type="region of interest" description="Disordered" evidence="1">
    <location>
        <begin position="1"/>
        <end position="42"/>
    </location>
</feature>
<protein>
    <submittedName>
        <fullName evidence="2">Uncharacterized protein</fullName>
    </submittedName>
</protein>
<organism evidence="2 3">
    <name type="scientific">Schizophyllum amplum</name>
    <dbReference type="NCBI Taxonomy" id="97359"/>
    <lineage>
        <taxon>Eukaryota</taxon>
        <taxon>Fungi</taxon>
        <taxon>Dikarya</taxon>
        <taxon>Basidiomycota</taxon>
        <taxon>Agaricomycotina</taxon>
        <taxon>Agaricomycetes</taxon>
        <taxon>Agaricomycetidae</taxon>
        <taxon>Agaricales</taxon>
        <taxon>Schizophyllaceae</taxon>
        <taxon>Schizophyllum</taxon>
    </lineage>
</organism>
<gene>
    <name evidence="2" type="ORF">BD626DRAFT_519524</name>
</gene>
<dbReference type="Proteomes" id="UP000320762">
    <property type="component" value="Unassembled WGS sequence"/>
</dbReference>
<feature type="compositionally biased region" description="Basic and acidic residues" evidence="1">
    <location>
        <begin position="1"/>
        <end position="10"/>
    </location>
</feature>
<sequence length="192" mass="21627">MERILYDKNWLKPAVPARDPPSPPTPYVRQPGDPEGAGDLSRCQHTNDDGTLCCFDYGHSVMEGGKATVEKVILHNRVCHWKPAMQSNQAENQEANSVRVQCRWWRCREHESDNEARLVGEGHAAGPCFEFYKDESGNYRWRDMYLRYDGMRKHTITRHLKRNGKSAGKPDQAASPSASGRAAGAKANDGRT</sequence>
<keyword evidence="3" id="KW-1185">Reference proteome</keyword>
<accession>A0A550BV72</accession>
<evidence type="ECO:0000313" key="2">
    <source>
        <dbReference type="EMBL" id="TRM56445.1"/>
    </source>
</evidence>
<proteinExistence type="predicted"/>
<name>A0A550BV72_9AGAR</name>
<dbReference type="EMBL" id="VDMD01000069">
    <property type="protein sequence ID" value="TRM56445.1"/>
    <property type="molecule type" value="Genomic_DNA"/>
</dbReference>
<reference evidence="2 3" key="1">
    <citation type="journal article" date="2019" name="New Phytol.">
        <title>Comparative genomics reveals unique wood-decay strategies and fruiting body development in the Schizophyllaceae.</title>
        <authorList>
            <person name="Almasi E."/>
            <person name="Sahu N."/>
            <person name="Krizsan K."/>
            <person name="Balint B."/>
            <person name="Kovacs G.M."/>
            <person name="Kiss B."/>
            <person name="Cseklye J."/>
            <person name="Drula E."/>
            <person name="Henrissat B."/>
            <person name="Nagy I."/>
            <person name="Chovatia M."/>
            <person name="Adam C."/>
            <person name="LaButti K."/>
            <person name="Lipzen A."/>
            <person name="Riley R."/>
            <person name="Grigoriev I.V."/>
            <person name="Nagy L.G."/>
        </authorList>
    </citation>
    <scope>NUCLEOTIDE SEQUENCE [LARGE SCALE GENOMIC DNA]</scope>
    <source>
        <strain evidence="2 3">NL-1724</strain>
    </source>
</reference>